<reference evidence="2 3" key="1">
    <citation type="submission" date="2022-07" db="EMBL/GenBank/DDBJ databases">
        <title>Genome-wide signatures of adaptation to extreme environments.</title>
        <authorList>
            <person name="Cho C.H."/>
            <person name="Yoon H.S."/>
        </authorList>
    </citation>
    <scope>NUCLEOTIDE SEQUENCE [LARGE SCALE GENOMIC DNA]</scope>
    <source>
        <strain evidence="2 3">DBV 063 E5</strain>
    </source>
</reference>
<dbReference type="AlphaFoldDB" id="A0AAV9J1I3"/>
<dbReference type="Proteomes" id="UP001301350">
    <property type="component" value="Unassembled WGS sequence"/>
</dbReference>
<proteinExistence type="predicted"/>
<protein>
    <submittedName>
        <fullName evidence="2">Uncharacterized protein</fullName>
    </submittedName>
</protein>
<feature type="region of interest" description="Disordered" evidence="1">
    <location>
        <begin position="118"/>
        <end position="141"/>
    </location>
</feature>
<sequence>MASTADNFSEPLPASVAEPTRGAAAFERDRQLWLQPPVDGAVSSSAEADSTLSKRPAEEGVRARGRWRRGWRRFLALLRLNWVRRRRPRRGSRETDAGDELTGNSACSWRLLHSGHSASWADTSSSGASSPVRKRRSPDRKRAQLLRTEIEEMTRVGGDGYQFSHPVPLPFLVAVLSESGDFSIGQRSATDSRSGTRRFLW</sequence>
<gene>
    <name evidence="2" type="ORF">CDCA_CDCA14G3913</name>
</gene>
<accession>A0AAV9J1I3</accession>
<feature type="compositionally biased region" description="Low complexity" evidence="1">
    <location>
        <begin position="118"/>
        <end position="130"/>
    </location>
</feature>
<organism evidence="2 3">
    <name type="scientific">Cyanidium caldarium</name>
    <name type="common">Red alga</name>
    <dbReference type="NCBI Taxonomy" id="2771"/>
    <lineage>
        <taxon>Eukaryota</taxon>
        <taxon>Rhodophyta</taxon>
        <taxon>Bangiophyceae</taxon>
        <taxon>Cyanidiales</taxon>
        <taxon>Cyanidiaceae</taxon>
        <taxon>Cyanidium</taxon>
    </lineage>
</organism>
<keyword evidence="3" id="KW-1185">Reference proteome</keyword>
<name>A0AAV9J1I3_CYACA</name>
<dbReference type="EMBL" id="JANCYW010000014">
    <property type="protein sequence ID" value="KAK4537888.1"/>
    <property type="molecule type" value="Genomic_DNA"/>
</dbReference>
<comment type="caution">
    <text evidence="2">The sequence shown here is derived from an EMBL/GenBank/DDBJ whole genome shotgun (WGS) entry which is preliminary data.</text>
</comment>
<evidence type="ECO:0000256" key="1">
    <source>
        <dbReference type="SAM" id="MobiDB-lite"/>
    </source>
</evidence>
<evidence type="ECO:0000313" key="3">
    <source>
        <dbReference type="Proteomes" id="UP001301350"/>
    </source>
</evidence>
<feature type="compositionally biased region" description="Polar residues" evidence="1">
    <location>
        <begin position="42"/>
        <end position="53"/>
    </location>
</feature>
<evidence type="ECO:0000313" key="2">
    <source>
        <dbReference type="EMBL" id="KAK4537888.1"/>
    </source>
</evidence>
<feature type="region of interest" description="Disordered" evidence="1">
    <location>
        <begin position="1"/>
        <end position="60"/>
    </location>
</feature>